<keyword evidence="2" id="KW-0472">Membrane</keyword>
<dbReference type="EMBL" id="JAAAIP010000428">
    <property type="protein sequence ID" value="KAG0317339.1"/>
    <property type="molecule type" value="Genomic_DNA"/>
</dbReference>
<feature type="compositionally biased region" description="Basic residues" evidence="1">
    <location>
        <begin position="169"/>
        <end position="180"/>
    </location>
</feature>
<protein>
    <submittedName>
        <fullName evidence="3">Uncharacterized protein</fullName>
    </submittedName>
</protein>
<feature type="compositionally biased region" description="Polar residues" evidence="1">
    <location>
        <begin position="400"/>
        <end position="411"/>
    </location>
</feature>
<dbReference type="Proteomes" id="UP000738325">
    <property type="component" value="Unassembled WGS sequence"/>
</dbReference>
<name>A0A9P6RF31_9FUNG</name>
<feature type="transmembrane region" description="Helical" evidence="2">
    <location>
        <begin position="315"/>
        <end position="336"/>
    </location>
</feature>
<feature type="region of interest" description="Disordered" evidence="1">
    <location>
        <begin position="169"/>
        <end position="193"/>
    </location>
</feature>
<keyword evidence="2" id="KW-1133">Transmembrane helix</keyword>
<keyword evidence="2" id="KW-0812">Transmembrane</keyword>
<organism evidence="3 4">
    <name type="scientific">Dissophora globulifera</name>
    <dbReference type="NCBI Taxonomy" id="979702"/>
    <lineage>
        <taxon>Eukaryota</taxon>
        <taxon>Fungi</taxon>
        <taxon>Fungi incertae sedis</taxon>
        <taxon>Mucoromycota</taxon>
        <taxon>Mortierellomycotina</taxon>
        <taxon>Mortierellomycetes</taxon>
        <taxon>Mortierellales</taxon>
        <taxon>Mortierellaceae</taxon>
        <taxon>Dissophora</taxon>
    </lineage>
</organism>
<feature type="region of interest" description="Disordered" evidence="1">
    <location>
        <begin position="453"/>
        <end position="484"/>
    </location>
</feature>
<feature type="compositionally biased region" description="Basic and acidic residues" evidence="1">
    <location>
        <begin position="350"/>
        <end position="368"/>
    </location>
</feature>
<reference evidence="3" key="1">
    <citation type="journal article" date="2020" name="Fungal Divers.">
        <title>Resolving the Mortierellaceae phylogeny through synthesis of multi-gene phylogenetics and phylogenomics.</title>
        <authorList>
            <person name="Vandepol N."/>
            <person name="Liber J."/>
            <person name="Desiro A."/>
            <person name="Na H."/>
            <person name="Kennedy M."/>
            <person name="Barry K."/>
            <person name="Grigoriev I.V."/>
            <person name="Miller A.N."/>
            <person name="O'Donnell K."/>
            <person name="Stajich J.E."/>
            <person name="Bonito G."/>
        </authorList>
    </citation>
    <scope>NUCLEOTIDE SEQUENCE</scope>
    <source>
        <strain evidence="3">REB-010B</strain>
    </source>
</reference>
<feature type="compositionally biased region" description="Low complexity" evidence="1">
    <location>
        <begin position="462"/>
        <end position="484"/>
    </location>
</feature>
<gene>
    <name evidence="3" type="ORF">BGZ99_006347</name>
</gene>
<proteinExistence type="predicted"/>
<feature type="region of interest" description="Disordered" evidence="1">
    <location>
        <begin position="817"/>
        <end position="887"/>
    </location>
</feature>
<comment type="caution">
    <text evidence="3">The sequence shown here is derived from an EMBL/GenBank/DDBJ whole genome shotgun (WGS) entry which is preliminary data.</text>
</comment>
<feature type="compositionally biased region" description="Basic and acidic residues" evidence="1">
    <location>
        <begin position="181"/>
        <end position="193"/>
    </location>
</feature>
<feature type="compositionally biased region" description="Low complexity" evidence="1">
    <location>
        <begin position="513"/>
        <end position="531"/>
    </location>
</feature>
<evidence type="ECO:0000313" key="4">
    <source>
        <dbReference type="Proteomes" id="UP000738325"/>
    </source>
</evidence>
<dbReference type="OrthoDB" id="2423135at2759"/>
<feature type="region of interest" description="Disordered" evidence="1">
    <location>
        <begin position="513"/>
        <end position="534"/>
    </location>
</feature>
<evidence type="ECO:0000256" key="1">
    <source>
        <dbReference type="SAM" id="MobiDB-lite"/>
    </source>
</evidence>
<dbReference type="AlphaFoldDB" id="A0A9P6RF31"/>
<feature type="compositionally biased region" description="Basic residues" evidence="1">
    <location>
        <begin position="872"/>
        <end position="887"/>
    </location>
</feature>
<evidence type="ECO:0000256" key="2">
    <source>
        <dbReference type="SAM" id="Phobius"/>
    </source>
</evidence>
<sequence>MQREALCLLEFPKCQGESNDALPVCWSVRDHVASVCHSQLKGMQASFSSPESIDLTKVKEELFSPLFNSRWASSASIQEPDCVSFLDHGLGSAPIDNIKVINDMKDGGGDKQPRMPQGQIHGVGDEERWLREQSAEHLNADQSSPFDFSEDEGHADIVKATLHARHLSRRERVKHHHHHQQQLDHHHHEHHKRDVMAEPQAKAVLEAPQVAIRADSAQGQSVYVIEQEDGGDSDAEDVLLHESVGHTEIHKENGQAGEGQQRVLVQAGSGVADPTAAIESLNKAGAGHLNDEEAAMDTTAAAENDGATSDPHKGVVLLAAVPILLLMGAIAGFTVYRRFRENSVNPGGRNDTRDDYSGDGYHRRDVPIRKGSPIHFDRTFLNTIHSPPPTATYLHDPENSSRNQSPSSVASVSMKRPPPSAGSLGKTRFQELNRSYDFSAGFRSIKNALTRSTNNSRESALHHAGGASGSGSNNSLYGKGSSSSTEYAFGTGGHSIAKIGSHPGLNALERQQLQQQYGAGAARSSSGSNSRFPDMNTLTIPQEHTIVWSQYSADDNGLYQDTTSATVSNLARKSASSNSLTMQSTGKYSHHQSSGHQQPGTPTDSIGDCLAPESPSMTREEMMRRRDLYAEGYNFGSEEGDDANSGTDLLFDARDHFLDLGAGVKGQDEAALCEEEMDMYLDMEKEESPYMVDDYNSMNPSPYEPKAFKRQPVRKSASAIQKSAPLSEKESYISLPDSQQQEENEVFDEKKALEAEDEAAAAHIKLQVAVEPEETHVLGSASPEWTASSKNDKAAAAIAVKRLSATQAFSRVQAALSKVSDSVDHESAASLASQIVDPVEWERESRIGGDGGDATDSIATVASPSLGQGQQGKKKANKSKAKKSRKH</sequence>
<feature type="region of interest" description="Disordered" evidence="1">
    <location>
        <begin position="341"/>
        <end position="428"/>
    </location>
</feature>
<evidence type="ECO:0000313" key="3">
    <source>
        <dbReference type="EMBL" id="KAG0317339.1"/>
    </source>
</evidence>
<feature type="region of interest" description="Disordered" evidence="1">
    <location>
        <begin position="570"/>
        <end position="620"/>
    </location>
</feature>
<keyword evidence="4" id="KW-1185">Reference proteome</keyword>
<feature type="compositionally biased region" description="Polar residues" evidence="1">
    <location>
        <begin position="857"/>
        <end position="868"/>
    </location>
</feature>
<accession>A0A9P6RF31</accession>
<feature type="compositionally biased region" description="Polar residues" evidence="1">
    <location>
        <begin position="570"/>
        <end position="604"/>
    </location>
</feature>